<keyword evidence="3" id="KW-1185">Reference proteome</keyword>
<dbReference type="EMBL" id="CARXXK010001661">
    <property type="protein sequence ID" value="CAI6377180.1"/>
    <property type="molecule type" value="Genomic_DNA"/>
</dbReference>
<dbReference type="GO" id="GO:0071897">
    <property type="term" value="P:DNA biosynthetic process"/>
    <property type="evidence" value="ECO:0007669"/>
    <property type="project" value="UniProtKB-ARBA"/>
</dbReference>
<dbReference type="Proteomes" id="UP001160148">
    <property type="component" value="Unassembled WGS sequence"/>
</dbReference>
<dbReference type="Pfam" id="PF00078">
    <property type="entry name" value="RVT_1"/>
    <property type="match status" value="1"/>
</dbReference>
<sequence length="772" mass="87675">MHQIHRVNRFYDFKIDKRRLQDVLRTKIGNNPVNENINDAAKNLTDAITETCAEVLPKRVKKNSLRPPWWNTDVTTSKTNLNREKRRLLREATAEGKIAFNAARNAHVSNIRRAKFSLWKKFAEERISGNQTWGKLTKWLIRGRQEPKVPTVLVRQDGTYTDNLDDTIELMVKELIPHSEHDTLPVAQPSELRPATIELDELRLVVWRQKNRAPGADGISAKIIRAVWPVISGHLLSVINNCLTQEKFPHYWKHAHVVVLLKGKNKDPLKPKSYRPVSLLPVLGKILEEVICNRLEQDTGHLLSQKQHGFRPGKGTHTPLAEVRNWTNQNGRHVLGCFLDISGAFDNVRWPVLASDMRTLGCDQKLIALAIDYLRDRTATYGIGSKSRKITLTRGCPQGSKFGPRLWNVCMDPLLKTELPEDVTIVVYADDIAILTAANTRNELIQKTERALHITSTWAEERGLNFSREKSVMVPLKGGLVPGFTAKMGEQRIKSVPTTKYLGLHLEAGFSFESHAEQLLNSSTDMFSRLKGIRKSKWGASSALAILLYKTVYLPRITYGANTWYPTVSARLKMKLESAQRQTLLAMTGAYSTTSTRALQAIAGVPPINLQIVMKIDIENGMIRQEAEEKCLRGWQRLWTDSTKGRWTYSFIPDVTTRTITPLPFDHYISQIVSGHGDFNSKLAGFNLIEDPSCKCGHNDETGKHMLEDCPLADNSRRILRNEMESLGHTWPYGNESYIKSKRAWDALGKFAKAVLTQKEKTREDERRIQLH</sequence>
<dbReference type="CDD" id="cd01650">
    <property type="entry name" value="RT_nLTR_like"/>
    <property type="match status" value="1"/>
</dbReference>
<dbReference type="AlphaFoldDB" id="A0AAV0Y8G5"/>
<evidence type="ECO:0000313" key="2">
    <source>
        <dbReference type="EMBL" id="CAI6377180.1"/>
    </source>
</evidence>
<organism evidence="2 3">
    <name type="scientific">Macrosiphum euphorbiae</name>
    <name type="common">potato aphid</name>
    <dbReference type="NCBI Taxonomy" id="13131"/>
    <lineage>
        <taxon>Eukaryota</taxon>
        <taxon>Metazoa</taxon>
        <taxon>Ecdysozoa</taxon>
        <taxon>Arthropoda</taxon>
        <taxon>Hexapoda</taxon>
        <taxon>Insecta</taxon>
        <taxon>Pterygota</taxon>
        <taxon>Neoptera</taxon>
        <taxon>Paraneoptera</taxon>
        <taxon>Hemiptera</taxon>
        <taxon>Sternorrhyncha</taxon>
        <taxon>Aphidomorpha</taxon>
        <taxon>Aphidoidea</taxon>
        <taxon>Aphididae</taxon>
        <taxon>Macrosiphini</taxon>
        <taxon>Macrosiphum</taxon>
    </lineage>
</organism>
<dbReference type="InterPro" id="IPR043128">
    <property type="entry name" value="Rev_trsase/Diguanyl_cyclase"/>
</dbReference>
<accession>A0AAV0Y8G5</accession>
<name>A0AAV0Y8G5_9HEMI</name>
<dbReference type="Gene3D" id="3.30.70.270">
    <property type="match status" value="1"/>
</dbReference>
<comment type="caution">
    <text evidence="2">The sequence shown here is derived from an EMBL/GenBank/DDBJ whole genome shotgun (WGS) entry which is preliminary data.</text>
</comment>
<dbReference type="PROSITE" id="PS50878">
    <property type="entry name" value="RT_POL"/>
    <property type="match status" value="1"/>
</dbReference>
<feature type="domain" description="Reverse transcriptase" evidence="1">
    <location>
        <begin position="241"/>
        <end position="506"/>
    </location>
</feature>
<reference evidence="2 3" key="1">
    <citation type="submission" date="2023-01" db="EMBL/GenBank/DDBJ databases">
        <authorList>
            <person name="Whitehead M."/>
        </authorList>
    </citation>
    <scope>NUCLEOTIDE SEQUENCE [LARGE SCALE GENOMIC DNA]</scope>
</reference>
<evidence type="ECO:0000259" key="1">
    <source>
        <dbReference type="PROSITE" id="PS50878"/>
    </source>
</evidence>
<dbReference type="InterPro" id="IPR000477">
    <property type="entry name" value="RT_dom"/>
</dbReference>
<dbReference type="InterPro" id="IPR043502">
    <property type="entry name" value="DNA/RNA_pol_sf"/>
</dbReference>
<evidence type="ECO:0000313" key="3">
    <source>
        <dbReference type="Proteomes" id="UP001160148"/>
    </source>
</evidence>
<protein>
    <recommendedName>
        <fullName evidence="1">Reverse transcriptase domain-containing protein</fullName>
    </recommendedName>
</protein>
<dbReference type="PANTHER" id="PTHR19446">
    <property type="entry name" value="REVERSE TRANSCRIPTASES"/>
    <property type="match status" value="1"/>
</dbReference>
<dbReference type="SUPFAM" id="SSF56672">
    <property type="entry name" value="DNA/RNA polymerases"/>
    <property type="match status" value="1"/>
</dbReference>
<gene>
    <name evidence="2" type="ORF">MEUPH1_LOCUS30476</name>
</gene>
<proteinExistence type="predicted"/>